<dbReference type="InterPro" id="IPR029039">
    <property type="entry name" value="Flavoprotein-like_sf"/>
</dbReference>
<dbReference type="SUPFAM" id="SSF52218">
    <property type="entry name" value="Flavoproteins"/>
    <property type="match status" value="1"/>
</dbReference>
<dbReference type="GO" id="GO:0010181">
    <property type="term" value="F:FMN binding"/>
    <property type="evidence" value="ECO:0007669"/>
    <property type="project" value="TreeGrafter"/>
</dbReference>
<dbReference type="InterPro" id="IPR052200">
    <property type="entry name" value="Protoporphyrinogen_IX_DH"/>
</dbReference>
<dbReference type="Gene3D" id="3.40.50.360">
    <property type="match status" value="1"/>
</dbReference>
<dbReference type="PANTHER" id="PTHR38030">
    <property type="entry name" value="PROTOPORPHYRINOGEN IX DEHYDROGENASE [MENAQUINONE]"/>
    <property type="match status" value="1"/>
</dbReference>
<comment type="caution">
    <text evidence="2">The sequence shown here is derived from an EMBL/GenBank/DDBJ whole genome shotgun (WGS) entry which is preliminary data.</text>
</comment>
<reference evidence="2 3" key="1">
    <citation type="submission" date="2018-07" db="EMBL/GenBank/DDBJ databases">
        <title>Bacillus sp. YLB-04 draft genome sequence.</title>
        <authorList>
            <person name="Yu L."/>
            <person name="Tang X."/>
        </authorList>
    </citation>
    <scope>NUCLEOTIDE SEQUENCE [LARGE SCALE GENOMIC DNA]</scope>
    <source>
        <strain evidence="2 3">YLB-04</strain>
    </source>
</reference>
<dbReference type="GO" id="GO:0070819">
    <property type="term" value="F:menaquinone-dependent protoporphyrinogen oxidase activity"/>
    <property type="evidence" value="ECO:0007669"/>
    <property type="project" value="TreeGrafter"/>
</dbReference>
<organism evidence="2 3">
    <name type="scientific">Neobacillus piezotolerans</name>
    <dbReference type="NCBI Taxonomy" id="2259171"/>
    <lineage>
        <taxon>Bacteria</taxon>
        <taxon>Bacillati</taxon>
        <taxon>Bacillota</taxon>
        <taxon>Bacilli</taxon>
        <taxon>Bacillales</taxon>
        <taxon>Bacillaceae</taxon>
        <taxon>Neobacillus</taxon>
    </lineage>
</organism>
<dbReference type="GO" id="GO:0006783">
    <property type="term" value="P:heme biosynthetic process"/>
    <property type="evidence" value="ECO:0007669"/>
    <property type="project" value="TreeGrafter"/>
</dbReference>
<sequence>MLLFVNGHLIWNYFVFAGHFCGTGMENASKRRPVVMKTLIVYETKHGTVEHAVALLAGKLHGETRTARVSDTLPKLSKFDTVIIGGSIYFGEIQKTLAMFMVKNREELLGKRLGLFICGAHPDPAEREKELENAFPKEFRDRAEAQAIFGYQIHFQELNPLERSIAKSILRQKVDKVGLNEEAIEAFAAKFN</sequence>
<evidence type="ECO:0000313" key="2">
    <source>
        <dbReference type="EMBL" id="RDU36751.1"/>
    </source>
</evidence>
<evidence type="ECO:0000313" key="3">
    <source>
        <dbReference type="Proteomes" id="UP000257144"/>
    </source>
</evidence>
<name>A0A3D8GR39_9BACI</name>
<dbReference type="InterPro" id="IPR026816">
    <property type="entry name" value="Flavodoxin_dom"/>
</dbReference>
<accession>A0A3D8GR39</accession>
<feature type="domain" description="Flavodoxin" evidence="1">
    <location>
        <begin position="39"/>
        <end position="173"/>
    </location>
</feature>
<dbReference type="AlphaFoldDB" id="A0A3D8GR39"/>
<dbReference type="EMBL" id="QNQT01000004">
    <property type="protein sequence ID" value="RDU36751.1"/>
    <property type="molecule type" value="Genomic_DNA"/>
</dbReference>
<protein>
    <submittedName>
        <fullName evidence="2">Flavodoxin</fullName>
    </submittedName>
</protein>
<keyword evidence="3" id="KW-1185">Reference proteome</keyword>
<dbReference type="Proteomes" id="UP000257144">
    <property type="component" value="Unassembled WGS sequence"/>
</dbReference>
<dbReference type="Pfam" id="PF12724">
    <property type="entry name" value="Flavodoxin_5"/>
    <property type="match status" value="1"/>
</dbReference>
<gene>
    <name evidence="2" type="ORF">DRW41_11915</name>
</gene>
<evidence type="ECO:0000259" key="1">
    <source>
        <dbReference type="Pfam" id="PF12724"/>
    </source>
</evidence>
<dbReference type="OrthoDB" id="2146857at2"/>
<proteinExistence type="predicted"/>
<dbReference type="PANTHER" id="PTHR38030:SF2">
    <property type="entry name" value="PROTOPORPHYRINOGEN IX DEHYDROGENASE [QUINONE]"/>
    <property type="match status" value="1"/>
</dbReference>